<organism evidence="2 3">
    <name type="scientific">Segatella copri</name>
    <dbReference type="NCBI Taxonomy" id="165179"/>
    <lineage>
        <taxon>Bacteria</taxon>
        <taxon>Pseudomonadati</taxon>
        <taxon>Bacteroidota</taxon>
        <taxon>Bacteroidia</taxon>
        <taxon>Bacteroidales</taxon>
        <taxon>Prevotellaceae</taxon>
        <taxon>Segatella</taxon>
    </lineage>
</organism>
<dbReference type="Proteomes" id="UP000284548">
    <property type="component" value="Unassembled WGS sequence"/>
</dbReference>
<sequence length="90" mass="10277">MEVVKITKKVYKAVGCEKGYFFGTFAHFKELRESSNLSVQKTCFCCGHKFQPEDFISLACFDKGMGNKFLCQKCKDIALKDLGDKNIYLD</sequence>
<proteinExistence type="predicted"/>
<dbReference type="EMBL" id="QRYP01000002">
    <property type="protein sequence ID" value="RGV00651.1"/>
    <property type="molecule type" value="Genomic_DNA"/>
</dbReference>
<name>A0A3R6EFG6_9BACT</name>
<gene>
    <name evidence="2" type="ORF">DW192_00915</name>
    <name evidence="1" type="ORF">DWW35_01185</name>
</gene>
<dbReference type="RefSeq" id="WP_118078851.1">
    <property type="nucleotide sequence ID" value="NZ_QRKB01000001.1"/>
</dbReference>
<protein>
    <submittedName>
        <fullName evidence="2">Uncharacterized protein</fullName>
    </submittedName>
</protein>
<dbReference type="AlphaFoldDB" id="A0A3R6EFG6"/>
<evidence type="ECO:0000313" key="4">
    <source>
        <dbReference type="Proteomes" id="UP000285236"/>
    </source>
</evidence>
<comment type="caution">
    <text evidence="2">The sequence shown here is derived from an EMBL/GenBank/DDBJ whole genome shotgun (WGS) entry which is preliminary data.</text>
</comment>
<dbReference type="Proteomes" id="UP000285236">
    <property type="component" value="Unassembled WGS sequence"/>
</dbReference>
<evidence type="ECO:0000313" key="1">
    <source>
        <dbReference type="EMBL" id="RGV00651.1"/>
    </source>
</evidence>
<evidence type="ECO:0000313" key="3">
    <source>
        <dbReference type="Proteomes" id="UP000284548"/>
    </source>
</evidence>
<dbReference type="EMBL" id="QRKB01000001">
    <property type="protein sequence ID" value="RHH85321.1"/>
    <property type="molecule type" value="Genomic_DNA"/>
</dbReference>
<reference evidence="3 4" key="1">
    <citation type="submission" date="2018-08" db="EMBL/GenBank/DDBJ databases">
        <title>A genome reference for cultivated species of the human gut microbiota.</title>
        <authorList>
            <person name="Zou Y."/>
            <person name="Xue W."/>
            <person name="Luo G."/>
        </authorList>
    </citation>
    <scope>NUCLEOTIDE SEQUENCE [LARGE SCALE GENOMIC DNA]</scope>
    <source>
        <strain evidence="1 4">AF15-25</strain>
        <strain evidence="2 3">AM16-54</strain>
    </source>
</reference>
<accession>A0A3R6EFG6</accession>
<evidence type="ECO:0000313" key="2">
    <source>
        <dbReference type="EMBL" id="RHH85321.1"/>
    </source>
</evidence>